<dbReference type="Pfam" id="PF01381">
    <property type="entry name" value="HTH_3"/>
    <property type="match status" value="1"/>
</dbReference>
<dbReference type="SMART" id="SM00530">
    <property type="entry name" value="HTH_XRE"/>
    <property type="match status" value="1"/>
</dbReference>
<protein>
    <submittedName>
        <fullName evidence="4">Transcriptional regulator</fullName>
    </submittedName>
</protein>
<dbReference type="AlphaFoldDB" id="A0A3B0VBW1"/>
<gene>
    <name evidence="4" type="ORF">MNBD_DELTA03-300</name>
</gene>
<name>A0A3B0VBW1_9ZZZZ</name>
<dbReference type="PANTHER" id="PTHR46558">
    <property type="entry name" value="TRACRIPTIONAL REGULATORY PROTEIN-RELATED-RELATED"/>
    <property type="match status" value="1"/>
</dbReference>
<dbReference type="Gene3D" id="1.10.260.40">
    <property type="entry name" value="lambda repressor-like DNA-binding domains"/>
    <property type="match status" value="1"/>
</dbReference>
<sequence length="309" mass="34387">MVKINGRKIRELREAQNLTQLYMATTVEVTTDTISRWENRRYPSIKKANALKLAEALQVELAEILDEEEKTSQPPVNNMAEKVPAASAAPEITPPTAALGSRKKPLALIAAIGIGIIIAALWWWQSSYMNPRISAQRILPAHSVPGRPFPVLLRIRNTGRAPLSFILREYIPTGAQVILTHSAAAVTVDKKTGSLKCLGRIKHGELTLGYVLKTSHSRIAVLKLHGTITSRRFGGRPQAITGNSEVKMLPFHWADKNMDNRIDDQEILAVYDDYSEVKGLKIDMDLIEDIWFGSGYSWNAKTGKFIIKP</sequence>
<dbReference type="CDD" id="cd00093">
    <property type="entry name" value="HTH_XRE"/>
    <property type="match status" value="1"/>
</dbReference>
<dbReference type="InterPro" id="IPR018247">
    <property type="entry name" value="EF_Hand_1_Ca_BS"/>
</dbReference>
<feature type="domain" description="HTH cro/C1-type" evidence="3">
    <location>
        <begin position="9"/>
        <end position="64"/>
    </location>
</feature>
<dbReference type="InterPro" id="IPR010982">
    <property type="entry name" value="Lambda_DNA-bd_dom_sf"/>
</dbReference>
<proteinExistence type="predicted"/>
<feature type="transmembrane region" description="Helical" evidence="2">
    <location>
        <begin position="106"/>
        <end position="124"/>
    </location>
</feature>
<reference evidence="4" key="1">
    <citation type="submission" date="2018-06" db="EMBL/GenBank/DDBJ databases">
        <authorList>
            <person name="Zhirakovskaya E."/>
        </authorList>
    </citation>
    <scope>NUCLEOTIDE SEQUENCE</scope>
</reference>
<dbReference type="InterPro" id="IPR001387">
    <property type="entry name" value="Cro/C1-type_HTH"/>
</dbReference>
<evidence type="ECO:0000313" key="4">
    <source>
        <dbReference type="EMBL" id="VAW34329.1"/>
    </source>
</evidence>
<organism evidence="4">
    <name type="scientific">hydrothermal vent metagenome</name>
    <dbReference type="NCBI Taxonomy" id="652676"/>
    <lineage>
        <taxon>unclassified sequences</taxon>
        <taxon>metagenomes</taxon>
        <taxon>ecological metagenomes</taxon>
    </lineage>
</organism>
<evidence type="ECO:0000256" key="2">
    <source>
        <dbReference type="SAM" id="Phobius"/>
    </source>
</evidence>
<keyword evidence="2" id="KW-0812">Transmembrane</keyword>
<accession>A0A3B0VBW1</accession>
<dbReference type="PROSITE" id="PS50943">
    <property type="entry name" value="HTH_CROC1"/>
    <property type="match status" value="1"/>
</dbReference>
<keyword evidence="1" id="KW-0238">DNA-binding</keyword>
<keyword evidence="2" id="KW-0472">Membrane</keyword>
<keyword evidence="2" id="KW-1133">Transmembrane helix</keyword>
<dbReference type="PROSITE" id="PS00018">
    <property type="entry name" value="EF_HAND_1"/>
    <property type="match status" value="1"/>
</dbReference>
<dbReference type="PANTHER" id="PTHR46558:SF4">
    <property type="entry name" value="DNA-BIDING PHAGE PROTEIN"/>
    <property type="match status" value="1"/>
</dbReference>
<dbReference type="EMBL" id="UOEX01000096">
    <property type="protein sequence ID" value="VAW34329.1"/>
    <property type="molecule type" value="Genomic_DNA"/>
</dbReference>
<evidence type="ECO:0000256" key="1">
    <source>
        <dbReference type="ARBA" id="ARBA00023125"/>
    </source>
</evidence>
<evidence type="ECO:0000259" key="3">
    <source>
        <dbReference type="PROSITE" id="PS50943"/>
    </source>
</evidence>
<dbReference type="SUPFAM" id="SSF47413">
    <property type="entry name" value="lambda repressor-like DNA-binding domains"/>
    <property type="match status" value="1"/>
</dbReference>
<dbReference type="GO" id="GO:0003677">
    <property type="term" value="F:DNA binding"/>
    <property type="evidence" value="ECO:0007669"/>
    <property type="project" value="UniProtKB-KW"/>
</dbReference>